<dbReference type="InterPro" id="IPR051279">
    <property type="entry name" value="PP1-Reg/Actin-Interact_Protein"/>
</dbReference>
<dbReference type="SMART" id="SM00368">
    <property type="entry name" value="LRR_RI"/>
    <property type="match status" value="7"/>
</dbReference>
<dbReference type="Proteomes" id="UP000030746">
    <property type="component" value="Unassembled WGS sequence"/>
</dbReference>
<keyword evidence="1" id="KW-0433">Leucine-rich repeat</keyword>
<dbReference type="CDD" id="cd00116">
    <property type="entry name" value="LRR_RI"/>
    <property type="match status" value="1"/>
</dbReference>
<evidence type="ECO:0000313" key="6">
    <source>
        <dbReference type="Proteomes" id="UP000030746"/>
    </source>
</evidence>
<proteinExistence type="inferred from homology"/>
<dbReference type="HOGENOM" id="CLU_014302_1_1_1"/>
<dbReference type="EMBL" id="KB203274">
    <property type="protein sequence ID" value="ESO85706.1"/>
    <property type="molecule type" value="Genomic_DNA"/>
</dbReference>
<reference evidence="5 6" key="1">
    <citation type="journal article" date="2013" name="Nature">
        <title>Insights into bilaterian evolution from three spiralian genomes.</title>
        <authorList>
            <person name="Simakov O."/>
            <person name="Marletaz F."/>
            <person name="Cho S.J."/>
            <person name="Edsinger-Gonzales E."/>
            <person name="Havlak P."/>
            <person name="Hellsten U."/>
            <person name="Kuo D.H."/>
            <person name="Larsson T."/>
            <person name="Lv J."/>
            <person name="Arendt D."/>
            <person name="Savage R."/>
            <person name="Osoegawa K."/>
            <person name="de Jong P."/>
            <person name="Grimwood J."/>
            <person name="Chapman J.A."/>
            <person name="Shapiro H."/>
            <person name="Aerts A."/>
            <person name="Otillar R.P."/>
            <person name="Terry A.Y."/>
            <person name="Boore J.L."/>
            <person name="Grigoriev I.V."/>
            <person name="Lindberg D.R."/>
            <person name="Seaver E.C."/>
            <person name="Weisblat D.A."/>
            <person name="Putnam N.H."/>
            <person name="Rokhsar D.S."/>
        </authorList>
    </citation>
    <scope>NUCLEOTIDE SEQUENCE [LARGE SCALE GENOMIC DNA]</scope>
</reference>
<sequence>MTEASPQVETIDSDLKTVENVEDPESASQEVHVNNLSDKCGGVSNQPPEKDNSEILQDEDCNGDVGGNGKKGKGKNVKFPDSGYVASYDEPKDPWKNAEFWTTEELVQAYKKSCEKHGVKPLIRLVQQLQLIVEICIFKSKYLCCIVGEKLDQKQCECLEEVFRRVQFKIVDLEASHLDDETPCLTALDMRNCDLNERSIPIMGRALKLGSHLTILHLENIYLSGRPLVILVAALKMNENLLELFLADNKLMPSDGIQLGILLKYNHKLELLDLRNNHLQDVGTRHVCDGLSEQTLERGLLTLVLWNNQITYQGMTPIANCLATVRFLETLNLGHNNITNEGIHQLKEGLLKNRSLLRLGLQGTKLSCEGAVALAEYVAESTKLLRLDLRENDIKTAGLMGLSLALTVNETVTRIDLDKDTKKEAVSWKFYGDHK</sequence>
<evidence type="ECO:0000256" key="4">
    <source>
        <dbReference type="SAM" id="MobiDB-lite"/>
    </source>
</evidence>
<feature type="compositionally biased region" description="Polar residues" evidence="4">
    <location>
        <begin position="26"/>
        <end position="47"/>
    </location>
</feature>
<dbReference type="PANTHER" id="PTHR24112:SF9">
    <property type="entry name" value="PROTEIN PHOSPHATASE 1 REGULATORY SUBUNIT 37"/>
    <property type="match status" value="1"/>
</dbReference>
<dbReference type="SUPFAM" id="SSF52047">
    <property type="entry name" value="RNI-like"/>
    <property type="match status" value="1"/>
</dbReference>
<dbReference type="OMA" id="LALRINC"/>
<feature type="region of interest" description="Disordered" evidence="4">
    <location>
        <begin position="1"/>
        <end position="74"/>
    </location>
</feature>
<keyword evidence="6" id="KW-1185">Reference proteome</keyword>
<gene>
    <name evidence="5" type="ORF">LOTGIDRAFT_107752</name>
</gene>
<evidence type="ECO:0000256" key="1">
    <source>
        <dbReference type="ARBA" id="ARBA00022614"/>
    </source>
</evidence>
<dbReference type="RefSeq" id="XP_009063941.1">
    <property type="nucleotide sequence ID" value="XM_009065693.1"/>
</dbReference>
<protein>
    <submittedName>
        <fullName evidence="5">Uncharacterized protein</fullName>
    </submittedName>
</protein>
<dbReference type="OrthoDB" id="10034042at2759"/>
<name>V3ZXJ9_LOTGI</name>
<dbReference type="CTD" id="20230260"/>
<dbReference type="GeneID" id="20230260"/>
<dbReference type="KEGG" id="lgi:LOTGIDRAFT_107752"/>
<evidence type="ECO:0000256" key="2">
    <source>
        <dbReference type="ARBA" id="ARBA00022737"/>
    </source>
</evidence>
<comment type="similarity">
    <text evidence="3">Belongs to the PPP1R37 family.</text>
</comment>
<keyword evidence="2" id="KW-0677">Repeat</keyword>
<dbReference type="InterPro" id="IPR001611">
    <property type="entry name" value="Leu-rich_rpt"/>
</dbReference>
<dbReference type="AlphaFoldDB" id="V3ZXJ9"/>
<feature type="compositionally biased region" description="Polar residues" evidence="4">
    <location>
        <begin position="1"/>
        <end position="10"/>
    </location>
</feature>
<dbReference type="PROSITE" id="PS51450">
    <property type="entry name" value="LRR"/>
    <property type="match status" value="1"/>
</dbReference>
<evidence type="ECO:0000256" key="3">
    <source>
        <dbReference type="ARBA" id="ARBA00038315"/>
    </source>
</evidence>
<dbReference type="PANTHER" id="PTHR24112">
    <property type="entry name" value="LEUCINE-RICH REPEAT, ISOFORM F-RELATED"/>
    <property type="match status" value="1"/>
</dbReference>
<organism evidence="5 6">
    <name type="scientific">Lottia gigantea</name>
    <name type="common">Giant owl limpet</name>
    <dbReference type="NCBI Taxonomy" id="225164"/>
    <lineage>
        <taxon>Eukaryota</taxon>
        <taxon>Metazoa</taxon>
        <taxon>Spiralia</taxon>
        <taxon>Lophotrochozoa</taxon>
        <taxon>Mollusca</taxon>
        <taxon>Gastropoda</taxon>
        <taxon>Patellogastropoda</taxon>
        <taxon>Lottioidea</taxon>
        <taxon>Lottiidae</taxon>
        <taxon>Lottia</taxon>
    </lineage>
</organism>
<accession>V3ZXJ9</accession>
<dbReference type="InterPro" id="IPR032675">
    <property type="entry name" value="LRR_dom_sf"/>
</dbReference>
<dbReference type="Gene3D" id="3.80.10.10">
    <property type="entry name" value="Ribonuclease Inhibitor"/>
    <property type="match status" value="1"/>
</dbReference>
<evidence type="ECO:0000313" key="5">
    <source>
        <dbReference type="EMBL" id="ESO85706.1"/>
    </source>
</evidence>
<dbReference type="Pfam" id="PF13516">
    <property type="entry name" value="LRR_6"/>
    <property type="match status" value="3"/>
</dbReference>